<evidence type="ECO:0008006" key="3">
    <source>
        <dbReference type="Google" id="ProtNLM"/>
    </source>
</evidence>
<protein>
    <recommendedName>
        <fullName evidence="3">PaaI family thioesterase</fullName>
    </recommendedName>
</protein>
<dbReference type="InterPro" id="IPR029069">
    <property type="entry name" value="HotDog_dom_sf"/>
</dbReference>
<dbReference type="Gene3D" id="3.10.129.10">
    <property type="entry name" value="Hotdog Thioesterase"/>
    <property type="match status" value="1"/>
</dbReference>
<dbReference type="RefSeq" id="WP_129210696.1">
    <property type="nucleotide sequence ID" value="NZ_REGR01000001.1"/>
</dbReference>
<dbReference type="SUPFAM" id="SSF54637">
    <property type="entry name" value="Thioesterase/thiol ester dehydrase-isomerase"/>
    <property type="match status" value="1"/>
</dbReference>
<gene>
    <name evidence="1" type="ORF">EBB06_01075</name>
</gene>
<sequence length="70" mass="7737">MNDYFGVDIPFVDHCHIEGISREPGRVLRGGRSLVFCEGEVRDENGERVAKAMGIFKLRFPPATQGGDGE</sequence>
<organism evidence="1 2">
    <name type="scientific">Crenobacter cavernae</name>
    <dbReference type="NCBI Taxonomy" id="2290923"/>
    <lineage>
        <taxon>Bacteria</taxon>
        <taxon>Pseudomonadati</taxon>
        <taxon>Pseudomonadota</taxon>
        <taxon>Betaproteobacteria</taxon>
        <taxon>Neisseriales</taxon>
        <taxon>Neisseriaceae</taxon>
        <taxon>Crenobacter</taxon>
    </lineage>
</organism>
<proteinExistence type="predicted"/>
<evidence type="ECO:0000313" key="1">
    <source>
        <dbReference type="EMBL" id="RXZ45435.1"/>
    </source>
</evidence>
<reference evidence="1 2" key="1">
    <citation type="submission" date="2018-10" db="EMBL/GenBank/DDBJ databases">
        <title>Draft genome of Fastidiocella sp. strain 375T, a bacterium isolated from a karstic cave dripping water.</title>
        <authorList>
            <person name="Coelho C."/>
            <person name="Verissimo A."/>
            <person name="Tiago I."/>
        </authorList>
    </citation>
    <scope>NUCLEOTIDE SEQUENCE [LARGE SCALE GENOMIC DNA]</scope>
    <source>
        <strain evidence="1 2">CAVE-375</strain>
    </source>
</reference>
<keyword evidence="2" id="KW-1185">Reference proteome</keyword>
<evidence type="ECO:0000313" key="2">
    <source>
        <dbReference type="Proteomes" id="UP000290682"/>
    </source>
</evidence>
<dbReference type="EMBL" id="REGR01000001">
    <property type="protein sequence ID" value="RXZ45435.1"/>
    <property type="molecule type" value="Genomic_DNA"/>
</dbReference>
<dbReference type="Proteomes" id="UP000290682">
    <property type="component" value="Unassembled WGS sequence"/>
</dbReference>
<accession>A0ABY0FGC7</accession>
<comment type="caution">
    <text evidence="1">The sequence shown here is derived from an EMBL/GenBank/DDBJ whole genome shotgun (WGS) entry which is preliminary data.</text>
</comment>
<name>A0ABY0FGC7_9NEIS</name>